<keyword evidence="4" id="KW-0808">Transferase</keyword>
<feature type="domain" description="Acyltransferase 3" evidence="2">
    <location>
        <begin position="8"/>
        <end position="320"/>
    </location>
</feature>
<feature type="transmembrane region" description="Helical" evidence="1">
    <location>
        <begin position="82"/>
        <end position="101"/>
    </location>
</feature>
<dbReference type="RefSeq" id="WP_072929478.1">
    <property type="nucleotide sequence ID" value="NZ_BMFL01000038.1"/>
</dbReference>
<dbReference type="GO" id="GO:0016787">
    <property type="term" value="F:hydrolase activity"/>
    <property type="evidence" value="ECO:0007669"/>
    <property type="project" value="UniProtKB-KW"/>
</dbReference>
<evidence type="ECO:0000256" key="1">
    <source>
        <dbReference type="SAM" id="Phobius"/>
    </source>
</evidence>
<dbReference type="EMBL" id="BMFL01000038">
    <property type="protein sequence ID" value="GGF11632.1"/>
    <property type="molecule type" value="Genomic_DNA"/>
</dbReference>
<dbReference type="EMBL" id="FRBH01000002">
    <property type="protein sequence ID" value="SHK61741.1"/>
    <property type="molecule type" value="Genomic_DNA"/>
</dbReference>
<accession>A0A1M6TXV5</accession>
<evidence type="ECO:0000313" key="4">
    <source>
        <dbReference type="EMBL" id="SHK61741.1"/>
    </source>
</evidence>
<dbReference type="Proteomes" id="UP000184120">
    <property type="component" value="Unassembled WGS sequence"/>
</dbReference>
<feature type="transmembrane region" description="Helical" evidence="1">
    <location>
        <begin position="285"/>
        <end position="303"/>
    </location>
</feature>
<keyword evidence="1" id="KW-0472">Membrane</keyword>
<organism evidence="4 5">
    <name type="scientific">Chishuiella changwenlii</name>
    <dbReference type="NCBI Taxonomy" id="1434701"/>
    <lineage>
        <taxon>Bacteria</taxon>
        <taxon>Pseudomonadati</taxon>
        <taxon>Bacteroidota</taxon>
        <taxon>Flavobacteriia</taxon>
        <taxon>Flavobacteriales</taxon>
        <taxon>Weeksellaceae</taxon>
        <taxon>Chishuiella</taxon>
    </lineage>
</organism>
<dbReference type="AlphaFoldDB" id="A0A1M6TXV5"/>
<evidence type="ECO:0000259" key="2">
    <source>
        <dbReference type="Pfam" id="PF01757"/>
    </source>
</evidence>
<evidence type="ECO:0000313" key="5">
    <source>
        <dbReference type="Proteomes" id="UP000184120"/>
    </source>
</evidence>
<feature type="transmembrane region" description="Helical" evidence="1">
    <location>
        <begin position="42"/>
        <end position="62"/>
    </location>
</feature>
<dbReference type="STRING" id="1434701.SAMN05443634_102131"/>
<dbReference type="InterPro" id="IPR050879">
    <property type="entry name" value="Acyltransferase_3"/>
</dbReference>
<gene>
    <name evidence="3" type="primary">nodX</name>
    <name evidence="3" type="ORF">GCM10010984_30810</name>
    <name evidence="4" type="ORF">SAMN05443634_102131</name>
</gene>
<feature type="transmembrane region" description="Helical" evidence="1">
    <location>
        <begin position="253"/>
        <end position="273"/>
    </location>
</feature>
<keyword evidence="1" id="KW-0812">Transmembrane</keyword>
<keyword evidence="4" id="KW-0378">Hydrolase</keyword>
<dbReference type="Proteomes" id="UP000650994">
    <property type="component" value="Unassembled WGS sequence"/>
</dbReference>
<feature type="transmembrane region" description="Helical" evidence="1">
    <location>
        <begin position="12"/>
        <end position="30"/>
    </location>
</feature>
<sequence>MAERSENNFDFLRLVFSSAVILSHSFPLTGKDEFFASITNGQLGFGSLSVDIFFILSGYLIFTSLKYSKTIKNYIWKRVLRLYPALIILMLISLIILPFFYKGNSIFSEKEYWTYLPNNLSLYKVQYFINGIFESNPYPKAINGSLWSLSYEFTMYIVLVLLFPFKKSKYIFHIVLLCFIASYSLYIFKPNFLSKLFNYIYLDTKELYRLSTYFLAGSLLYFVKFEKFNNLYTRISLLILLFLSLYFTQFKVVAPLTLPVLILLVGTLKTKYISSIGEKFGDISYGVYIYGFLVQQILMNYLNLNVLELTIYSIIITYFLAYLSWHYVEKPMQKYKNLV</sequence>
<feature type="transmembrane region" description="Helical" evidence="1">
    <location>
        <begin position="207"/>
        <end position="224"/>
    </location>
</feature>
<reference evidence="3" key="1">
    <citation type="journal article" date="2014" name="Int. J. Syst. Evol. Microbiol.">
        <title>Complete genome of a new Firmicutes species belonging to the dominant human colonic microbiota ('Ruminococcus bicirculans') reveals two chromosomes and a selective capacity to utilize plant glucans.</title>
        <authorList>
            <consortium name="NISC Comparative Sequencing Program"/>
            <person name="Wegmann U."/>
            <person name="Louis P."/>
            <person name="Goesmann A."/>
            <person name="Henrissat B."/>
            <person name="Duncan S.H."/>
            <person name="Flint H.J."/>
        </authorList>
    </citation>
    <scope>NUCLEOTIDE SEQUENCE</scope>
    <source>
        <strain evidence="3">CGMCC 1.12707</strain>
    </source>
</reference>
<reference evidence="6" key="4">
    <citation type="journal article" date="2019" name="Int. J. Syst. Evol. Microbiol.">
        <title>The Global Catalogue of Microorganisms (GCM) 10K type strain sequencing project: providing services to taxonomists for standard genome sequencing and annotation.</title>
        <authorList>
            <consortium name="The Broad Institute Genomics Platform"/>
            <consortium name="The Broad Institute Genome Sequencing Center for Infectious Disease"/>
            <person name="Wu L."/>
            <person name="Ma J."/>
        </authorList>
    </citation>
    <scope>NUCLEOTIDE SEQUENCE [LARGE SCALE GENOMIC DNA]</scope>
    <source>
        <strain evidence="6">CGMCC 1.12707</strain>
    </source>
</reference>
<dbReference type="OrthoDB" id="9796461at2"/>
<name>A0A1M6TXV5_9FLAO</name>
<feature type="transmembrane region" description="Helical" evidence="1">
    <location>
        <begin position="145"/>
        <end position="163"/>
    </location>
</feature>
<dbReference type="GO" id="GO:0016747">
    <property type="term" value="F:acyltransferase activity, transferring groups other than amino-acyl groups"/>
    <property type="evidence" value="ECO:0007669"/>
    <property type="project" value="InterPro"/>
</dbReference>
<dbReference type="PANTHER" id="PTHR23028">
    <property type="entry name" value="ACETYLTRANSFERASE"/>
    <property type="match status" value="1"/>
</dbReference>
<evidence type="ECO:0000313" key="3">
    <source>
        <dbReference type="EMBL" id="GGF11632.1"/>
    </source>
</evidence>
<reference evidence="4" key="2">
    <citation type="submission" date="2016-11" db="EMBL/GenBank/DDBJ databases">
        <authorList>
            <person name="Jaros S."/>
            <person name="Januszkiewicz K."/>
            <person name="Wedrychowicz H."/>
        </authorList>
    </citation>
    <scope>NUCLEOTIDE SEQUENCE [LARGE SCALE GENOMIC DNA]</scope>
    <source>
        <strain evidence="4">DSM 27989</strain>
    </source>
</reference>
<feature type="transmembrane region" description="Helical" evidence="1">
    <location>
        <begin position="170"/>
        <end position="187"/>
    </location>
</feature>
<dbReference type="InterPro" id="IPR002656">
    <property type="entry name" value="Acyl_transf_3_dom"/>
</dbReference>
<keyword evidence="1" id="KW-1133">Transmembrane helix</keyword>
<reference evidence="5" key="3">
    <citation type="submission" date="2016-11" db="EMBL/GenBank/DDBJ databases">
        <authorList>
            <person name="Varghese N."/>
            <person name="Submissions S."/>
        </authorList>
    </citation>
    <scope>NUCLEOTIDE SEQUENCE [LARGE SCALE GENOMIC DNA]</scope>
    <source>
        <strain evidence="5">DSM 27989</strain>
    </source>
</reference>
<evidence type="ECO:0000313" key="6">
    <source>
        <dbReference type="Proteomes" id="UP000650994"/>
    </source>
</evidence>
<keyword evidence="4" id="KW-0012">Acyltransferase</keyword>
<feature type="transmembrane region" description="Helical" evidence="1">
    <location>
        <begin position="309"/>
        <end position="328"/>
    </location>
</feature>
<dbReference type="Pfam" id="PF01757">
    <property type="entry name" value="Acyl_transf_3"/>
    <property type="match status" value="1"/>
</dbReference>
<reference evidence="3" key="5">
    <citation type="submission" date="2024-05" db="EMBL/GenBank/DDBJ databases">
        <authorList>
            <person name="Sun Q."/>
            <person name="Zhou Y."/>
        </authorList>
    </citation>
    <scope>NUCLEOTIDE SEQUENCE</scope>
    <source>
        <strain evidence="3">CGMCC 1.12707</strain>
    </source>
</reference>
<proteinExistence type="predicted"/>
<protein>
    <submittedName>
        <fullName evidence="3 4">Acyltransferase</fullName>
    </submittedName>
</protein>
<keyword evidence="6" id="KW-1185">Reference proteome</keyword>